<feature type="signal peptide" evidence="2">
    <location>
        <begin position="1"/>
        <end position="27"/>
    </location>
</feature>
<dbReference type="GO" id="GO:0009279">
    <property type="term" value="C:cell outer membrane"/>
    <property type="evidence" value="ECO:0007669"/>
    <property type="project" value="InterPro"/>
</dbReference>
<dbReference type="AlphaFoldDB" id="A0A1G6IIQ9"/>
<dbReference type="PANTHER" id="PTHR31284">
    <property type="entry name" value="ACID PHOSPHATASE-LIKE PROTEIN"/>
    <property type="match status" value="1"/>
</dbReference>
<dbReference type="InterPro" id="IPR036412">
    <property type="entry name" value="HAD-like_sf"/>
</dbReference>
<keyword evidence="3" id="KW-0449">Lipoprotein</keyword>
<keyword evidence="1 2" id="KW-0732">Signal</keyword>
<keyword evidence="4" id="KW-1185">Reference proteome</keyword>
<dbReference type="PANTHER" id="PTHR31284:SF10">
    <property type="entry name" value="ACID PHOSPHATASE-LIKE PROTEIN"/>
    <property type="match status" value="1"/>
</dbReference>
<dbReference type="OrthoDB" id="395856at2"/>
<protein>
    <submittedName>
        <fullName evidence="3">5'-nucleotidase, lipoprotein e(P4) family</fullName>
    </submittedName>
</protein>
<reference evidence="4" key="1">
    <citation type="submission" date="2016-09" db="EMBL/GenBank/DDBJ databases">
        <authorList>
            <person name="Varghese N."/>
            <person name="Submissions S."/>
        </authorList>
    </citation>
    <scope>NUCLEOTIDE SEQUENCE [LARGE SCALE GENOMIC DNA]</scope>
    <source>
        <strain evidence="4">ANC 4422</strain>
    </source>
</reference>
<dbReference type="SUPFAM" id="SSF56784">
    <property type="entry name" value="HAD-like"/>
    <property type="match status" value="1"/>
</dbReference>
<evidence type="ECO:0000313" key="4">
    <source>
        <dbReference type="Proteomes" id="UP000242501"/>
    </source>
</evidence>
<feature type="chain" id="PRO_5017181182" evidence="2">
    <location>
        <begin position="28"/>
        <end position="253"/>
    </location>
</feature>
<dbReference type="InterPro" id="IPR006423">
    <property type="entry name" value="Lipo_e_P4"/>
</dbReference>
<dbReference type="Proteomes" id="UP000242501">
    <property type="component" value="Unassembled WGS sequence"/>
</dbReference>
<dbReference type="SFLD" id="SFLDS00003">
    <property type="entry name" value="Haloacid_Dehalogenase"/>
    <property type="match status" value="1"/>
</dbReference>
<dbReference type="RefSeq" id="WP_092749038.1">
    <property type="nucleotide sequence ID" value="NZ_FMYL01000008.1"/>
</dbReference>
<sequence>MKKNNFPKILSTLFFSLYISATTYAKAAPDCNVQQYQMALKYQQGSPEIQALQRQSYLLATLRIQQYLEQNPQTTKPLAVVTDLDETVLDNSALLARDTLACHDWSTWDTWSAWEKNGTPTLIAGSLDFFNFLNDKGIKIFYVSDRSDENKTTTLATLKQLQLPQVNADQVLLLGPEKQKRRDAITAQGYQIIMLLGDTLHDFSNDFSSKQNKSEGLAAVEKNKAHFGTDWIVLPNASYGNWHKNTLNIWQGH</sequence>
<dbReference type="Pfam" id="PF03767">
    <property type="entry name" value="Acid_phosphat_B"/>
    <property type="match status" value="1"/>
</dbReference>
<evidence type="ECO:0000313" key="3">
    <source>
        <dbReference type="EMBL" id="SDC06472.1"/>
    </source>
</evidence>
<evidence type="ECO:0000256" key="2">
    <source>
        <dbReference type="SAM" id="SignalP"/>
    </source>
</evidence>
<accession>A0A1G6IIQ9</accession>
<dbReference type="InterPro" id="IPR005519">
    <property type="entry name" value="Acid_phosphat_B-like"/>
</dbReference>
<dbReference type="InterPro" id="IPR023214">
    <property type="entry name" value="HAD_sf"/>
</dbReference>
<evidence type="ECO:0000256" key="1">
    <source>
        <dbReference type="ARBA" id="ARBA00022729"/>
    </source>
</evidence>
<dbReference type="SFLD" id="SFLDG01125">
    <property type="entry name" value="C1.1:_Acid_Phosphatase_Like"/>
    <property type="match status" value="1"/>
</dbReference>
<dbReference type="PIRSF" id="PIRSF019271">
    <property type="entry name" value="Acid_Ptase_C"/>
    <property type="match status" value="1"/>
</dbReference>
<gene>
    <name evidence="3" type="ORF">SAMN05421733_108152</name>
</gene>
<organism evidence="3 4">
    <name type="scientific">Acinetobacter boissieri</name>
    <dbReference type="NCBI Taxonomy" id="1219383"/>
    <lineage>
        <taxon>Bacteria</taxon>
        <taxon>Pseudomonadati</taxon>
        <taxon>Pseudomonadota</taxon>
        <taxon>Gammaproteobacteria</taxon>
        <taxon>Moraxellales</taxon>
        <taxon>Moraxellaceae</taxon>
        <taxon>Acinetobacter</taxon>
    </lineage>
</organism>
<dbReference type="EMBL" id="FMYL01000008">
    <property type="protein sequence ID" value="SDC06472.1"/>
    <property type="molecule type" value="Genomic_DNA"/>
</dbReference>
<name>A0A1G6IIQ9_9GAMM</name>
<proteinExistence type="predicted"/>
<dbReference type="Gene3D" id="3.40.50.1000">
    <property type="entry name" value="HAD superfamily/HAD-like"/>
    <property type="match status" value="1"/>
</dbReference>